<dbReference type="Proteomes" id="UP000001542">
    <property type="component" value="Unassembled WGS sequence"/>
</dbReference>
<dbReference type="SMR" id="A2FG28"/>
<accession>A2FG28</accession>
<dbReference type="RefSeq" id="XP_001309077.1">
    <property type="nucleotide sequence ID" value="XM_001309076.1"/>
</dbReference>
<evidence type="ECO:0008006" key="3">
    <source>
        <dbReference type="Google" id="ProtNLM"/>
    </source>
</evidence>
<dbReference type="EMBL" id="DS113772">
    <property type="protein sequence ID" value="EAX96147.1"/>
    <property type="molecule type" value="Genomic_DNA"/>
</dbReference>
<dbReference type="VEuPathDB" id="TrichDB:TVAGG3_0674800"/>
<name>A2FG28_TRIV3</name>
<dbReference type="InParanoid" id="A2FG28"/>
<evidence type="ECO:0000313" key="1">
    <source>
        <dbReference type="EMBL" id="EAX96147.1"/>
    </source>
</evidence>
<protein>
    <recommendedName>
        <fullName evidence="3">Ubiquitin-like domain-containing protein</fullName>
    </recommendedName>
</protein>
<organism evidence="1 2">
    <name type="scientific">Trichomonas vaginalis (strain ATCC PRA-98 / G3)</name>
    <dbReference type="NCBI Taxonomy" id="412133"/>
    <lineage>
        <taxon>Eukaryota</taxon>
        <taxon>Metamonada</taxon>
        <taxon>Parabasalia</taxon>
        <taxon>Trichomonadida</taxon>
        <taxon>Trichomonadidae</taxon>
        <taxon>Trichomonas</taxon>
    </lineage>
</organism>
<evidence type="ECO:0000313" key="2">
    <source>
        <dbReference type="Proteomes" id="UP000001542"/>
    </source>
</evidence>
<dbReference type="KEGG" id="tva:4753914"/>
<dbReference type="AlphaFoldDB" id="A2FG28"/>
<reference evidence="1" key="2">
    <citation type="journal article" date="2007" name="Science">
        <title>Draft genome sequence of the sexually transmitted pathogen Trichomonas vaginalis.</title>
        <authorList>
            <person name="Carlton J.M."/>
            <person name="Hirt R.P."/>
            <person name="Silva J.C."/>
            <person name="Delcher A.L."/>
            <person name="Schatz M."/>
            <person name="Zhao Q."/>
            <person name="Wortman J.R."/>
            <person name="Bidwell S.L."/>
            <person name="Alsmark U.C.M."/>
            <person name="Besteiro S."/>
            <person name="Sicheritz-Ponten T."/>
            <person name="Noel C.J."/>
            <person name="Dacks J.B."/>
            <person name="Foster P.G."/>
            <person name="Simillion C."/>
            <person name="Van de Peer Y."/>
            <person name="Miranda-Saavedra D."/>
            <person name="Barton G.J."/>
            <person name="Westrop G.D."/>
            <person name="Mueller S."/>
            <person name="Dessi D."/>
            <person name="Fiori P.L."/>
            <person name="Ren Q."/>
            <person name="Paulsen I."/>
            <person name="Zhang H."/>
            <person name="Bastida-Corcuera F.D."/>
            <person name="Simoes-Barbosa A."/>
            <person name="Brown M.T."/>
            <person name="Hayes R.D."/>
            <person name="Mukherjee M."/>
            <person name="Okumura C.Y."/>
            <person name="Schneider R."/>
            <person name="Smith A.J."/>
            <person name="Vanacova S."/>
            <person name="Villalvazo M."/>
            <person name="Haas B.J."/>
            <person name="Pertea M."/>
            <person name="Feldblyum T.V."/>
            <person name="Utterback T.R."/>
            <person name="Shu C.L."/>
            <person name="Osoegawa K."/>
            <person name="de Jong P.J."/>
            <person name="Hrdy I."/>
            <person name="Horvathova L."/>
            <person name="Zubacova Z."/>
            <person name="Dolezal P."/>
            <person name="Malik S.B."/>
            <person name="Logsdon J.M. Jr."/>
            <person name="Henze K."/>
            <person name="Gupta A."/>
            <person name="Wang C.C."/>
            <person name="Dunne R.L."/>
            <person name="Upcroft J.A."/>
            <person name="Upcroft P."/>
            <person name="White O."/>
            <person name="Salzberg S.L."/>
            <person name="Tang P."/>
            <person name="Chiu C.-H."/>
            <person name="Lee Y.-S."/>
            <person name="Embley T.M."/>
            <person name="Coombs G.H."/>
            <person name="Mottram J.C."/>
            <person name="Tachezy J."/>
            <person name="Fraser-Liggett C.M."/>
            <person name="Johnson P.J."/>
        </authorList>
    </citation>
    <scope>NUCLEOTIDE SEQUENCE [LARGE SCALE GENOMIC DNA]</scope>
    <source>
        <strain evidence="1">G3</strain>
    </source>
</reference>
<proteinExistence type="predicted"/>
<gene>
    <name evidence="1" type="ORF">TVAG_301880</name>
</gene>
<sequence length="134" mass="15320">MTLKLLSFYLVEPGFSVKQITANRESKVETLNTVLQKKMRFILNGCELPTSFSFEKVGVTDGSVILCISIDSTPNQKALKAFPSDLSNMIQCSVDPSISREKARLLDLRQDQIDNNPKKFRTFLKLQNFQDRDW</sequence>
<dbReference type="VEuPathDB" id="TrichDB:TVAG_301880"/>
<reference evidence="1" key="1">
    <citation type="submission" date="2006-10" db="EMBL/GenBank/DDBJ databases">
        <authorList>
            <person name="Amadeo P."/>
            <person name="Zhao Q."/>
            <person name="Wortman J."/>
            <person name="Fraser-Liggett C."/>
            <person name="Carlton J."/>
        </authorList>
    </citation>
    <scope>NUCLEOTIDE SEQUENCE</scope>
    <source>
        <strain evidence="1">G3</strain>
    </source>
</reference>
<keyword evidence="2" id="KW-1185">Reference proteome</keyword>